<dbReference type="AlphaFoldDB" id="A0AAV4TGI8"/>
<name>A0AAV4TGI8_9ARAC</name>
<reference evidence="1 2" key="1">
    <citation type="submission" date="2021-06" db="EMBL/GenBank/DDBJ databases">
        <title>Caerostris darwini draft genome.</title>
        <authorList>
            <person name="Kono N."/>
            <person name="Arakawa K."/>
        </authorList>
    </citation>
    <scope>NUCLEOTIDE SEQUENCE [LARGE SCALE GENOMIC DNA]</scope>
</reference>
<sequence>MSVLVFLRYRTLERLACCSPNSVSSNRQEFIQFILPRYGSWIIFRRLYGRSGKQNYVLELTVFLSSGRSSVVLPKLIPRHVLFQGGEFLLQCLYLHDKDEGEVPSCCRNSLRVTYYSREKSSFCTVCICMIRTREKFRRVLETHSEARTIPGRKVPFVVTVEDEVCFRLRIWKSKEGLNELKIL</sequence>
<comment type="caution">
    <text evidence="1">The sequence shown here is derived from an EMBL/GenBank/DDBJ whole genome shotgun (WGS) entry which is preliminary data.</text>
</comment>
<evidence type="ECO:0000313" key="2">
    <source>
        <dbReference type="Proteomes" id="UP001054837"/>
    </source>
</evidence>
<accession>A0AAV4TGI8</accession>
<gene>
    <name evidence="1" type="ORF">CDAR_242731</name>
</gene>
<keyword evidence="2" id="KW-1185">Reference proteome</keyword>
<dbReference type="Proteomes" id="UP001054837">
    <property type="component" value="Unassembled WGS sequence"/>
</dbReference>
<organism evidence="1 2">
    <name type="scientific">Caerostris darwini</name>
    <dbReference type="NCBI Taxonomy" id="1538125"/>
    <lineage>
        <taxon>Eukaryota</taxon>
        <taxon>Metazoa</taxon>
        <taxon>Ecdysozoa</taxon>
        <taxon>Arthropoda</taxon>
        <taxon>Chelicerata</taxon>
        <taxon>Arachnida</taxon>
        <taxon>Araneae</taxon>
        <taxon>Araneomorphae</taxon>
        <taxon>Entelegynae</taxon>
        <taxon>Araneoidea</taxon>
        <taxon>Araneidae</taxon>
        <taxon>Caerostris</taxon>
    </lineage>
</organism>
<protein>
    <submittedName>
        <fullName evidence="1">Uncharacterized protein</fullName>
    </submittedName>
</protein>
<proteinExistence type="predicted"/>
<dbReference type="EMBL" id="BPLQ01009628">
    <property type="protein sequence ID" value="GIY45435.1"/>
    <property type="molecule type" value="Genomic_DNA"/>
</dbReference>
<evidence type="ECO:0000313" key="1">
    <source>
        <dbReference type="EMBL" id="GIY45435.1"/>
    </source>
</evidence>